<keyword evidence="7" id="KW-1185">Reference proteome</keyword>
<dbReference type="SUPFAM" id="SSF51735">
    <property type="entry name" value="NAD(P)-binding Rossmann-fold domains"/>
    <property type="match status" value="1"/>
</dbReference>
<dbReference type="HOGENOM" id="CLU_026673_16_1_1"/>
<dbReference type="SMART" id="SM00829">
    <property type="entry name" value="PKS_ER"/>
    <property type="match status" value="1"/>
</dbReference>
<evidence type="ECO:0000256" key="4">
    <source>
        <dbReference type="ARBA" id="ARBA00023002"/>
    </source>
</evidence>
<dbReference type="InterPro" id="IPR013149">
    <property type="entry name" value="ADH-like_C"/>
</dbReference>
<evidence type="ECO:0000256" key="1">
    <source>
        <dbReference type="ARBA" id="ARBA00008072"/>
    </source>
</evidence>
<dbReference type="AlphaFoldDB" id="R0JIH6"/>
<proteinExistence type="inferred from homology"/>
<dbReference type="Pfam" id="PF00107">
    <property type="entry name" value="ADH_zinc_N"/>
    <property type="match status" value="1"/>
</dbReference>
<dbReference type="InterPro" id="IPR036291">
    <property type="entry name" value="NAD(P)-bd_dom_sf"/>
</dbReference>
<evidence type="ECO:0000259" key="5">
    <source>
        <dbReference type="SMART" id="SM00829"/>
    </source>
</evidence>
<dbReference type="InterPro" id="IPR047122">
    <property type="entry name" value="Trans-enoyl_RdTase-like"/>
</dbReference>
<evidence type="ECO:0000256" key="2">
    <source>
        <dbReference type="ARBA" id="ARBA00011245"/>
    </source>
</evidence>
<dbReference type="Gene3D" id="3.40.50.720">
    <property type="entry name" value="NAD(P)-binding Rossmann-like Domain"/>
    <property type="match status" value="1"/>
</dbReference>
<evidence type="ECO:0000313" key="6">
    <source>
        <dbReference type="EMBL" id="EOA81123.1"/>
    </source>
</evidence>
<dbReference type="PANTHER" id="PTHR45348:SF1">
    <property type="entry name" value="TRANS-ENOYL REDUCTASE STHE"/>
    <property type="match status" value="1"/>
</dbReference>
<accession>R0JIH6</accession>
<dbReference type="STRING" id="671987.R0JIH6"/>
<comment type="subunit">
    <text evidence="2">Monomer.</text>
</comment>
<name>R0JIH6_EXST2</name>
<dbReference type="EMBL" id="KB908877">
    <property type="protein sequence ID" value="EOA81123.1"/>
    <property type="molecule type" value="Genomic_DNA"/>
</dbReference>
<organism evidence="6 7">
    <name type="scientific">Exserohilum turcicum (strain 28A)</name>
    <name type="common">Northern leaf blight fungus</name>
    <name type="synonym">Setosphaeria turcica</name>
    <dbReference type="NCBI Taxonomy" id="671987"/>
    <lineage>
        <taxon>Eukaryota</taxon>
        <taxon>Fungi</taxon>
        <taxon>Dikarya</taxon>
        <taxon>Ascomycota</taxon>
        <taxon>Pezizomycotina</taxon>
        <taxon>Dothideomycetes</taxon>
        <taxon>Pleosporomycetidae</taxon>
        <taxon>Pleosporales</taxon>
        <taxon>Pleosporineae</taxon>
        <taxon>Pleosporaceae</taxon>
        <taxon>Exserohilum</taxon>
    </lineage>
</organism>
<evidence type="ECO:0000256" key="3">
    <source>
        <dbReference type="ARBA" id="ARBA00022857"/>
    </source>
</evidence>
<comment type="similarity">
    <text evidence="1">Belongs to the zinc-containing alcohol dehydrogenase family.</text>
</comment>
<dbReference type="RefSeq" id="XP_008031644.1">
    <property type="nucleotide sequence ID" value="XM_008033453.1"/>
</dbReference>
<keyword evidence="3" id="KW-0521">NADP</keyword>
<dbReference type="SUPFAM" id="SSF50129">
    <property type="entry name" value="GroES-like"/>
    <property type="match status" value="1"/>
</dbReference>
<sequence length="311" mass="32675">MVTHFPVPGNQSGCDFCGIIEKIASGSTETTFPPGTRVSGGTFPYSRTEAESGAFAQWIAVDSQLLLKVPDNMSDLEGAALGGVGWGTAGLAFYDSEALALDGTPSNPTSTNEPILVYGGATATGTMACQLLKLSGYAPIAVTSTSSASLALKYGAVGTAIYTSPNCVQSIKEIAGGKPVKKVLDCITSEESAAHSFAAIARTGGRYACLEGFNEAFRTRQTIRTKEVMGYEGLGVKIDLGPTPYSREANQTLFDVTARVAAEMQKLVDAGLIKTHPVKEVPGKWEGIIKGLEMLHRGEVRGQKLVVRISS</sequence>
<feature type="domain" description="Enoyl reductase (ER)" evidence="5">
    <location>
        <begin position="2"/>
        <end position="307"/>
    </location>
</feature>
<evidence type="ECO:0000313" key="7">
    <source>
        <dbReference type="Proteomes" id="UP000016935"/>
    </source>
</evidence>
<protein>
    <recommendedName>
        <fullName evidence="5">Enoyl reductase (ER) domain-containing protein</fullName>
    </recommendedName>
</protein>
<dbReference type="Gene3D" id="3.90.180.10">
    <property type="entry name" value="Medium-chain alcohol dehydrogenases, catalytic domain"/>
    <property type="match status" value="1"/>
</dbReference>
<dbReference type="GO" id="GO:0016651">
    <property type="term" value="F:oxidoreductase activity, acting on NAD(P)H"/>
    <property type="evidence" value="ECO:0007669"/>
    <property type="project" value="InterPro"/>
</dbReference>
<dbReference type="GeneID" id="19399821"/>
<reference evidence="6 7" key="1">
    <citation type="journal article" date="2012" name="PLoS Pathog.">
        <title>Diverse lifestyles and strategies of plant pathogenesis encoded in the genomes of eighteen Dothideomycetes fungi.</title>
        <authorList>
            <person name="Ohm R.A."/>
            <person name="Feau N."/>
            <person name="Henrissat B."/>
            <person name="Schoch C.L."/>
            <person name="Horwitz B.A."/>
            <person name="Barry K.W."/>
            <person name="Condon B.J."/>
            <person name="Copeland A.C."/>
            <person name="Dhillon B."/>
            <person name="Glaser F."/>
            <person name="Hesse C.N."/>
            <person name="Kosti I."/>
            <person name="LaButti K."/>
            <person name="Lindquist E.A."/>
            <person name="Lucas S."/>
            <person name="Salamov A.A."/>
            <person name="Bradshaw R.E."/>
            <person name="Ciuffetti L."/>
            <person name="Hamelin R.C."/>
            <person name="Kema G.H.J."/>
            <person name="Lawrence C."/>
            <person name="Scott J.A."/>
            <person name="Spatafora J.W."/>
            <person name="Turgeon B.G."/>
            <person name="de Wit P.J.G.M."/>
            <person name="Zhong S."/>
            <person name="Goodwin S.B."/>
            <person name="Grigoriev I.V."/>
        </authorList>
    </citation>
    <scope>NUCLEOTIDE SEQUENCE [LARGE SCALE GENOMIC DNA]</scope>
    <source>
        <strain evidence="7">28A</strain>
    </source>
</reference>
<dbReference type="CDD" id="cd08249">
    <property type="entry name" value="enoyl_reductase_like"/>
    <property type="match status" value="1"/>
</dbReference>
<dbReference type="eggNOG" id="KOG1198">
    <property type="taxonomic scope" value="Eukaryota"/>
</dbReference>
<dbReference type="InterPro" id="IPR011032">
    <property type="entry name" value="GroES-like_sf"/>
</dbReference>
<dbReference type="PANTHER" id="PTHR45348">
    <property type="entry name" value="HYPOTHETICAL OXIDOREDUCTASE (EUROFUNG)"/>
    <property type="match status" value="1"/>
</dbReference>
<dbReference type="Proteomes" id="UP000016935">
    <property type="component" value="Unassembled WGS sequence"/>
</dbReference>
<gene>
    <name evidence="6" type="ORF">SETTUDRAFT_166464</name>
</gene>
<dbReference type="InterPro" id="IPR020843">
    <property type="entry name" value="ER"/>
</dbReference>
<dbReference type="OrthoDB" id="48317at2759"/>
<reference evidence="6 7" key="2">
    <citation type="journal article" date="2013" name="PLoS Genet.">
        <title>Comparative genome structure, secondary metabolite, and effector coding capacity across Cochliobolus pathogens.</title>
        <authorList>
            <person name="Condon B.J."/>
            <person name="Leng Y."/>
            <person name="Wu D."/>
            <person name="Bushley K.E."/>
            <person name="Ohm R.A."/>
            <person name="Otillar R."/>
            <person name="Martin J."/>
            <person name="Schackwitz W."/>
            <person name="Grimwood J."/>
            <person name="MohdZainudin N."/>
            <person name="Xue C."/>
            <person name="Wang R."/>
            <person name="Manning V.A."/>
            <person name="Dhillon B."/>
            <person name="Tu Z.J."/>
            <person name="Steffenson B.J."/>
            <person name="Salamov A."/>
            <person name="Sun H."/>
            <person name="Lowry S."/>
            <person name="LaButti K."/>
            <person name="Han J."/>
            <person name="Copeland A."/>
            <person name="Lindquist E."/>
            <person name="Barry K."/>
            <person name="Schmutz J."/>
            <person name="Baker S.E."/>
            <person name="Ciuffetti L.M."/>
            <person name="Grigoriev I.V."/>
            <person name="Zhong S."/>
            <person name="Turgeon B.G."/>
        </authorList>
    </citation>
    <scope>NUCLEOTIDE SEQUENCE [LARGE SCALE GENOMIC DNA]</scope>
    <source>
        <strain evidence="7">28A</strain>
    </source>
</reference>
<keyword evidence="4" id="KW-0560">Oxidoreductase</keyword>